<dbReference type="InterPro" id="IPR036388">
    <property type="entry name" value="WH-like_DNA-bd_sf"/>
</dbReference>
<comment type="similarity">
    <text evidence="1">Belongs to the transcriptional regulator TrmB family.</text>
</comment>
<sequence>MSRPSAVSERTRRALQELGLTEYETRAYITLVEKGPMTASELSEVAQVPYSKVYDILGSLKQKDFIIILHEGRPARYAAKSPATALEAVRLSMERRIKEREEVILSELMPIYEGRGERERPDIWILRGETSILEKIKEVATRSERELLIAAPILNKGLVDVIQPLAGMARTRGCEVRIMVTSVVDKELISRLANVASVRARGQMFGGGVIADSREVVIVFTGEGESADGLLAIWSDHPGLAKYARNYFDYLWNDASPV</sequence>
<gene>
    <name evidence="4" type="ORF">EYH45_01690</name>
</gene>
<dbReference type="Gene3D" id="3.30.870.10">
    <property type="entry name" value="Endonuclease Chain A"/>
    <property type="match status" value="1"/>
</dbReference>
<dbReference type="InterPro" id="IPR011991">
    <property type="entry name" value="ArsR-like_HTH"/>
</dbReference>
<name>A0A832ZUK1_CALS0</name>
<protein>
    <submittedName>
        <fullName evidence="4">TrmB family transcriptional regulator</fullName>
    </submittedName>
</protein>
<dbReference type="InterPro" id="IPR051797">
    <property type="entry name" value="TrmB-like"/>
</dbReference>
<evidence type="ECO:0000313" key="4">
    <source>
        <dbReference type="EMBL" id="HIQ29258.1"/>
    </source>
</evidence>
<proteinExistence type="inferred from homology"/>
<dbReference type="CDD" id="cd09124">
    <property type="entry name" value="PLDc_like_TrmB_middle"/>
    <property type="match status" value="1"/>
</dbReference>
<dbReference type="Gene3D" id="1.10.10.10">
    <property type="entry name" value="Winged helix-like DNA-binding domain superfamily/Winged helix DNA-binding domain"/>
    <property type="match status" value="1"/>
</dbReference>
<dbReference type="PANTHER" id="PTHR34293">
    <property type="entry name" value="HTH-TYPE TRANSCRIPTIONAL REGULATOR TRMBL2"/>
    <property type="match status" value="1"/>
</dbReference>
<accession>A0A832ZUK1</accession>
<organism evidence="4 5">
    <name type="scientific">Caldiarchaeum subterraneum</name>
    <dbReference type="NCBI Taxonomy" id="311458"/>
    <lineage>
        <taxon>Archaea</taxon>
        <taxon>Nitrososphaerota</taxon>
        <taxon>Candidatus Caldarchaeales</taxon>
        <taxon>Candidatus Caldarchaeaceae</taxon>
        <taxon>Candidatus Caldarchaeum</taxon>
    </lineage>
</organism>
<reference evidence="4" key="1">
    <citation type="journal article" date="2020" name="ISME J.">
        <title>Gammaproteobacteria mediating utilization of methyl-, sulfur- and petroleum organic compounds in deep ocean hydrothermal plumes.</title>
        <authorList>
            <person name="Zhou Z."/>
            <person name="Liu Y."/>
            <person name="Pan J."/>
            <person name="Cron B.R."/>
            <person name="Toner B.M."/>
            <person name="Anantharaman K."/>
            <person name="Breier J.A."/>
            <person name="Dick G.J."/>
            <person name="Li M."/>
        </authorList>
    </citation>
    <scope>NUCLEOTIDE SEQUENCE</scope>
    <source>
        <strain evidence="4">SZUA-1515</strain>
    </source>
</reference>
<dbReference type="Pfam" id="PF01978">
    <property type="entry name" value="TrmB"/>
    <property type="match status" value="1"/>
</dbReference>
<feature type="domain" description="Transcription regulator TrmB N-terminal" evidence="2">
    <location>
        <begin position="15"/>
        <end position="82"/>
    </location>
</feature>
<dbReference type="SUPFAM" id="SSF46785">
    <property type="entry name" value="Winged helix' DNA-binding domain"/>
    <property type="match status" value="1"/>
</dbReference>
<evidence type="ECO:0000313" key="5">
    <source>
        <dbReference type="Proteomes" id="UP000608579"/>
    </source>
</evidence>
<comment type="caution">
    <text evidence="4">The sequence shown here is derived from an EMBL/GenBank/DDBJ whole genome shotgun (WGS) entry which is preliminary data.</text>
</comment>
<dbReference type="PANTHER" id="PTHR34293:SF1">
    <property type="entry name" value="HTH-TYPE TRANSCRIPTIONAL REGULATOR TRMBL2"/>
    <property type="match status" value="1"/>
</dbReference>
<dbReference type="CDD" id="cd00090">
    <property type="entry name" value="HTH_ARSR"/>
    <property type="match status" value="1"/>
</dbReference>
<dbReference type="Proteomes" id="UP000608579">
    <property type="component" value="Unassembled WGS sequence"/>
</dbReference>
<feature type="domain" description="Transcription regulator TrmB C-terminal" evidence="3">
    <location>
        <begin position="123"/>
        <end position="256"/>
    </location>
</feature>
<dbReference type="InterPro" id="IPR036390">
    <property type="entry name" value="WH_DNA-bd_sf"/>
</dbReference>
<dbReference type="EMBL" id="DQVM01000030">
    <property type="protein sequence ID" value="HIQ29258.1"/>
    <property type="molecule type" value="Genomic_DNA"/>
</dbReference>
<evidence type="ECO:0000259" key="2">
    <source>
        <dbReference type="Pfam" id="PF01978"/>
    </source>
</evidence>
<dbReference type="AlphaFoldDB" id="A0A832ZUK1"/>
<dbReference type="InterPro" id="IPR021586">
    <property type="entry name" value="Tscrpt_reg_TrmB_C"/>
</dbReference>
<evidence type="ECO:0000259" key="3">
    <source>
        <dbReference type="Pfam" id="PF11495"/>
    </source>
</evidence>
<dbReference type="InterPro" id="IPR002831">
    <property type="entry name" value="Tscrpt_reg_TrmB_N"/>
</dbReference>
<dbReference type="Pfam" id="PF11495">
    <property type="entry name" value="Regulator_TrmB"/>
    <property type="match status" value="1"/>
</dbReference>
<evidence type="ECO:0000256" key="1">
    <source>
        <dbReference type="ARBA" id="ARBA00007287"/>
    </source>
</evidence>